<keyword evidence="6" id="KW-1185">Reference proteome</keyword>
<gene>
    <name evidence="5" type="ORF">NS334_08350</name>
</gene>
<dbReference type="GO" id="GO:0016020">
    <property type="term" value="C:membrane"/>
    <property type="evidence" value="ECO:0007669"/>
    <property type="project" value="InterPro"/>
</dbReference>
<keyword evidence="3" id="KW-0812">Transmembrane</keyword>
<dbReference type="SMART" id="SM00283">
    <property type="entry name" value="MA"/>
    <property type="match status" value="1"/>
</dbReference>
<dbReference type="InterPro" id="IPR004089">
    <property type="entry name" value="MCPsignal_dom"/>
</dbReference>
<feature type="domain" description="Methyl-accepting transducer" evidence="4">
    <location>
        <begin position="366"/>
        <end position="588"/>
    </location>
</feature>
<reference evidence="5 6" key="1">
    <citation type="journal article" date="2016" name="Front. Microbiol.">
        <title>Genomic Resource of Rice Seed Associated Bacteria.</title>
        <authorList>
            <person name="Midha S."/>
            <person name="Bansal K."/>
            <person name="Sharma S."/>
            <person name="Kumar N."/>
            <person name="Patil P.P."/>
            <person name="Chaudhry V."/>
            <person name="Patil P.B."/>
        </authorList>
    </citation>
    <scope>NUCLEOTIDE SEQUENCE [LARGE SCALE GENOMIC DNA]</scope>
    <source>
        <strain evidence="5 6">NS334</strain>
    </source>
</reference>
<feature type="transmembrane region" description="Helical" evidence="3">
    <location>
        <begin position="12"/>
        <end position="35"/>
    </location>
</feature>
<dbReference type="PROSITE" id="PS50111">
    <property type="entry name" value="CHEMOTAXIS_TRANSDUC_2"/>
    <property type="match status" value="1"/>
</dbReference>
<dbReference type="Gene3D" id="1.10.287.950">
    <property type="entry name" value="Methyl-accepting chemotaxis protein"/>
    <property type="match status" value="1"/>
</dbReference>
<dbReference type="Proteomes" id="UP000074310">
    <property type="component" value="Unassembled WGS sequence"/>
</dbReference>
<dbReference type="Pfam" id="PF00015">
    <property type="entry name" value="MCPsignal"/>
    <property type="match status" value="1"/>
</dbReference>
<keyword evidence="3" id="KW-1133">Transmembrane helix</keyword>
<dbReference type="PATRIC" id="fig|869719.3.peg.1327"/>
<evidence type="ECO:0000313" key="5">
    <source>
        <dbReference type="EMBL" id="KTT72837.1"/>
    </source>
</evidence>
<keyword evidence="3" id="KW-0472">Membrane</keyword>
<comment type="caution">
    <text evidence="5">The sequence shown here is derived from an EMBL/GenBank/DDBJ whole genome shotgun (WGS) entry which is preliminary data.</text>
</comment>
<sequence>MPAIDGGGTRAMLRLLVGLVVIALLTGSLIVASLIQQLDNDSAALVRNKARGTIQHELESVAEAVFAPSRWDAATDHIYGAFDRGWVSTNLVGGGSPTMVVDHRGDTLFAVDGNLRPLPSLAKLTSPAIARELVSEAPATVDAARRMLHAKAMIVRLGGQPAVIAAMPVTPASRDKRSPPGPPRLLVGALLLDADKLASLARTFNLQGLHWTRPGEVFDPVHSVAILDAHRRPVGVLAWNPIRPGARALSKTKPVILLGIGLFILLAAALVLRVLRAGTRMESALAAAASAAEAREAAMRDVRAALAEADRARLDAENARAAAVEQARHRADTDARHRQQLRDAAHATARQLEGSMGSLVARLLDAARALDGSADRTLGTIHQQQQEAEIARDRCRASTSAMLGMLTTIGDMAGTATRIGDEARRAAQLALDASQHSAAARAANETLERSVTEIDSATQRISALTGQTNLLALNATIESARAGEAGRGFAVVAQEVRSLATQTAHTTGDIAVRVNGIKDATTSAVARVAALHDAITTLDRSARETVDMVAHQEQAGRDMARAIEAIDIGATTIGEAVDAIAASLSGTTDAALLTRKIGGEVRERAETLQAECGRIIATLRAA</sequence>
<dbReference type="GO" id="GO:0007165">
    <property type="term" value="P:signal transduction"/>
    <property type="evidence" value="ECO:0007669"/>
    <property type="project" value="UniProtKB-KW"/>
</dbReference>
<evidence type="ECO:0000259" key="4">
    <source>
        <dbReference type="PROSITE" id="PS50111"/>
    </source>
</evidence>
<evidence type="ECO:0000256" key="1">
    <source>
        <dbReference type="ARBA" id="ARBA00023224"/>
    </source>
</evidence>
<dbReference type="InterPro" id="IPR007892">
    <property type="entry name" value="CHASE4"/>
</dbReference>
<protein>
    <recommendedName>
        <fullName evidence="4">Methyl-accepting transducer domain-containing protein</fullName>
    </recommendedName>
</protein>
<dbReference type="SUPFAM" id="SSF58104">
    <property type="entry name" value="Methyl-accepting chemotaxis protein (MCP) signaling domain"/>
    <property type="match status" value="1"/>
</dbReference>
<accession>A0A147I3U3</accession>
<dbReference type="EMBL" id="LDTB01000024">
    <property type="protein sequence ID" value="KTT72837.1"/>
    <property type="molecule type" value="Genomic_DNA"/>
</dbReference>
<dbReference type="Pfam" id="PF05228">
    <property type="entry name" value="CHASE4"/>
    <property type="match status" value="1"/>
</dbReference>
<dbReference type="PANTHER" id="PTHR32089:SF112">
    <property type="entry name" value="LYSOZYME-LIKE PROTEIN-RELATED"/>
    <property type="match status" value="1"/>
</dbReference>
<evidence type="ECO:0000313" key="6">
    <source>
        <dbReference type="Proteomes" id="UP000074310"/>
    </source>
</evidence>
<dbReference type="PANTHER" id="PTHR32089">
    <property type="entry name" value="METHYL-ACCEPTING CHEMOTAXIS PROTEIN MCPB"/>
    <property type="match status" value="1"/>
</dbReference>
<organism evidence="5 6">
    <name type="scientific">Sphingomonas endophytica</name>
    <dbReference type="NCBI Taxonomy" id="869719"/>
    <lineage>
        <taxon>Bacteria</taxon>
        <taxon>Pseudomonadati</taxon>
        <taxon>Pseudomonadota</taxon>
        <taxon>Alphaproteobacteria</taxon>
        <taxon>Sphingomonadales</taxon>
        <taxon>Sphingomonadaceae</taxon>
        <taxon>Sphingomonas</taxon>
    </lineage>
</organism>
<evidence type="ECO:0000256" key="2">
    <source>
        <dbReference type="PROSITE-ProRule" id="PRU00284"/>
    </source>
</evidence>
<dbReference type="AlphaFoldDB" id="A0A147I3U3"/>
<feature type="transmembrane region" description="Helical" evidence="3">
    <location>
        <begin position="255"/>
        <end position="275"/>
    </location>
</feature>
<proteinExistence type="predicted"/>
<name>A0A147I3U3_9SPHN</name>
<keyword evidence="1 2" id="KW-0807">Transducer</keyword>
<evidence type="ECO:0000256" key="3">
    <source>
        <dbReference type="SAM" id="Phobius"/>
    </source>
</evidence>